<comment type="similarity">
    <text evidence="8">Belongs to the anion channel-forming bestrophin (TC 1.A.46) family.</text>
</comment>
<evidence type="ECO:0000256" key="1">
    <source>
        <dbReference type="ARBA" id="ARBA00004651"/>
    </source>
</evidence>
<feature type="transmembrane region" description="Helical" evidence="9">
    <location>
        <begin position="70"/>
        <end position="87"/>
    </location>
</feature>
<dbReference type="GO" id="GO:0005254">
    <property type="term" value="F:chloride channel activity"/>
    <property type="evidence" value="ECO:0007669"/>
    <property type="project" value="InterPro"/>
</dbReference>
<feature type="transmembrane region" description="Helical" evidence="9">
    <location>
        <begin position="27"/>
        <end position="50"/>
    </location>
</feature>
<keyword evidence="7 9" id="KW-0472">Membrane</keyword>
<evidence type="ECO:0000313" key="11">
    <source>
        <dbReference type="Proteomes" id="UP000291236"/>
    </source>
</evidence>
<evidence type="ECO:0000256" key="4">
    <source>
        <dbReference type="ARBA" id="ARBA00022692"/>
    </source>
</evidence>
<keyword evidence="2" id="KW-0813">Transport</keyword>
<dbReference type="Pfam" id="PF25539">
    <property type="entry name" value="Bestrophin_2"/>
    <property type="match status" value="1"/>
</dbReference>
<keyword evidence="5 9" id="KW-1133">Transmembrane helix</keyword>
<evidence type="ECO:0000256" key="6">
    <source>
        <dbReference type="ARBA" id="ARBA00023065"/>
    </source>
</evidence>
<protein>
    <recommendedName>
        <fullName evidence="12">Bestrophin</fullName>
    </recommendedName>
</protein>
<dbReference type="GO" id="GO:0005886">
    <property type="term" value="C:plasma membrane"/>
    <property type="evidence" value="ECO:0007669"/>
    <property type="project" value="UniProtKB-SubCell"/>
</dbReference>
<keyword evidence="11" id="KW-1185">Reference proteome</keyword>
<dbReference type="RefSeq" id="WP_130608420.1">
    <property type="nucleotide sequence ID" value="NZ_AP019368.1"/>
</dbReference>
<keyword evidence="6" id="KW-0406">Ion transport</keyword>
<comment type="subcellular location">
    <subcellularLocation>
        <location evidence="1">Cell membrane</location>
        <topology evidence="1">Multi-pass membrane protein</topology>
    </subcellularLocation>
</comment>
<keyword evidence="4 9" id="KW-0812">Transmembrane</keyword>
<organism evidence="10 11">
    <name type="scientific">Fluviispira sanaruensis</name>
    <dbReference type="NCBI Taxonomy" id="2493639"/>
    <lineage>
        <taxon>Bacteria</taxon>
        <taxon>Pseudomonadati</taxon>
        <taxon>Bdellovibrionota</taxon>
        <taxon>Oligoflexia</taxon>
        <taxon>Silvanigrellales</taxon>
        <taxon>Silvanigrellaceae</taxon>
        <taxon>Fluviispira</taxon>
    </lineage>
</organism>
<name>A0A4P2VNH0_FLUSA</name>
<evidence type="ECO:0000256" key="3">
    <source>
        <dbReference type="ARBA" id="ARBA00022475"/>
    </source>
</evidence>
<dbReference type="PANTHER" id="PTHR33281:SF19">
    <property type="entry name" value="VOLTAGE-DEPENDENT ANION CHANNEL-FORMING PROTEIN YNEE"/>
    <property type="match status" value="1"/>
</dbReference>
<dbReference type="Proteomes" id="UP000291236">
    <property type="component" value="Chromosome"/>
</dbReference>
<proteinExistence type="inferred from homology"/>
<evidence type="ECO:0000256" key="9">
    <source>
        <dbReference type="SAM" id="Phobius"/>
    </source>
</evidence>
<dbReference type="PANTHER" id="PTHR33281">
    <property type="entry name" value="UPF0187 PROTEIN YNEE"/>
    <property type="match status" value="1"/>
</dbReference>
<evidence type="ECO:0000256" key="7">
    <source>
        <dbReference type="ARBA" id="ARBA00023136"/>
    </source>
</evidence>
<dbReference type="KEGG" id="sbf:JCM31447_15920"/>
<dbReference type="OrthoDB" id="445589at2"/>
<gene>
    <name evidence="10" type="ORF">JCM31447_15920</name>
</gene>
<dbReference type="EMBL" id="AP019368">
    <property type="protein sequence ID" value="BBH53149.1"/>
    <property type="molecule type" value="Genomic_DNA"/>
</dbReference>
<accession>A0A4P2VNH0</accession>
<reference evidence="10 11" key="1">
    <citation type="submission" date="2018-12" db="EMBL/GenBank/DDBJ databases">
        <title>Rubrispira sanarue gen. nov., sp., nov., a member of the order Silvanigrellales, isolated from a brackish lake in Hamamatsu Japan.</title>
        <authorList>
            <person name="Maejima Y."/>
            <person name="Iino T."/>
            <person name="Muraguchi Y."/>
            <person name="Fukuda K."/>
            <person name="Nojiri H."/>
            <person name="Ohkuma M."/>
            <person name="Moriuchi R."/>
            <person name="Dohra H."/>
            <person name="Kimbara K."/>
            <person name="Shintani M."/>
        </authorList>
    </citation>
    <scope>NUCLEOTIDE SEQUENCE [LARGE SCALE GENOMIC DNA]</scope>
    <source>
        <strain evidence="10 11">RF1110005</strain>
    </source>
</reference>
<evidence type="ECO:0008006" key="12">
    <source>
        <dbReference type="Google" id="ProtNLM"/>
    </source>
</evidence>
<evidence type="ECO:0000256" key="2">
    <source>
        <dbReference type="ARBA" id="ARBA00022448"/>
    </source>
</evidence>
<evidence type="ECO:0000256" key="8">
    <source>
        <dbReference type="ARBA" id="ARBA00034708"/>
    </source>
</evidence>
<keyword evidence="3" id="KW-1003">Cell membrane</keyword>
<evidence type="ECO:0000256" key="5">
    <source>
        <dbReference type="ARBA" id="ARBA00022989"/>
    </source>
</evidence>
<dbReference type="InterPro" id="IPR044669">
    <property type="entry name" value="YneE/VCCN1/2-like"/>
</dbReference>
<dbReference type="AlphaFoldDB" id="A0A4P2VNH0"/>
<evidence type="ECO:0000313" key="10">
    <source>
        <dbReference type="EMBL" id="BBH53149.1"/>
    </source>
</evidence>
<sequence>MNQVDLNYEKYNFINQHEKKSFFKTAVTWNGSVTPVVIHRVAFLMLYAYIASAVEKLYPISTFPISPFQYTGFALGVLLVLRLNAGLDRWWEARKLWGNIVNQSRNLAIMIKVHCKNEEEKKKILNYIAAWPYVIMNSLRNDLSTTKLNKFLTQEDLVQISQHPHRPSFIAIKLDEFFQKSLSHEINSFVYHLLQNERLLLLNSVGACERIASTPIPFVLAIKIRRFILMFILLLPFCMNDKTNMYSAIIVGLVSYPLLSLDEIGVHLQNPFSMKSLSCLPLDNICDRIYVNISENY</sequence>